<protein>
    <submittedName>
        <fullName evidence="3">Uncharacterized protein</fullName>
    </submittedName>
</protein>
<dbReference type="RefSeq" id="WP_031060032.1">
    <property type="nucleotide sequence ID" value="NZ_JBHSPX010000003.1"/>
</dbReference>
<dbReference type="Proteomes" id="UP001596139">
    <property type="component" value="Unassembled WGS sequence"/>
</dbReference>
<evidence type="ECO:0000313" key="3">
    <source>
        <dbReference type="EMBL" id="MFC6062614.1"/>
    </source>
</evidence>
<keyword evidence="2" id="KW-0472">Membrane</keyword>
<feature type="compositionally biased region" description="Basic and acidic residues" evidence="1">
    <location>
        <begin position="221"/>
        <end position="230"/>
    </location>
</feature>
<proteinExistence type="predicted"/>
<evidence type="ECO:0000256" key="1">
    <source>
        <dbReference type="SAM" id="MobiDB-lite"/>
    </source>
</evidence>
<name>A0ABW1MFP9_9ACTN</name>
<organism evidence="3 4">
    <name type="scientific">Streptomyces ochraceiscleroticus</name>
    <dbReference type="NCBI Taxonomy" id="47761"/>
    <lineage>
        <taxon>Bacteria</taxon>
        <taxon>Bacillati</taxon>
        <taxon>Actinomycetota</taxon>
        <taxon>Actinomycetes</taxon>
        <taxon>Kitasatosporales</taxon>
        <taxon>Streptomycetaceae</taxon>
        <taxon>Streptomyces</taxon>
    </lineage>
</organism>
<comment type="caution">
    <text evidence="3">The sequence shown here is derived from an EMBL/GenBank/DDBJ whole genome shotgun (WGS) entry which is preliminary data.</text>
</comment>
<keyword evidence="2" id="KW-1133">Transmembrane helix</keyword>
<keyword evidence="2" id="KW-0812">Transmembrane</keyword>
<feature type="region of interest" description="Disordered" evidence="1">
    <location>
        <begin position="109"/>
        <end position="230"/>
    </location>
</feature>
<feature type="compositionally biased region" description="Basic and acidic residues" evidence="1">
    <location>
        <begin position="176"/>
        <end position="211"/>
    </location>
</feature>
<keyword evidence="4" id="KW-1185">Reference proteome</keyword>
<gene>
    <name evidence="3" type="ORF">ACFP4F_08630</name>
</gene>
<dbReference type="EMBL" id="JBHSPX010000003">
    <property type="protein sequence ID" value="MFC6062614.1"/>
    <property type="molecule type" value="Genomic_DNA"/>
</dbReference>
<feature type="transmembrane region" description="Helical" evidence="2">
    <location>
        <begin position="87"/>
        <end position="109"/>
    </location>
</feature>
<accession>A0ABW1MFP9</accession>
<evidence type="ECO:0000256" key="2">
    <source>
        <dbReference type="SAM" id="Phobius"/>
    </source>
</evidence>
<reference evidence="4" key="1">
    <citation type="journal article" date="2019" name="Int. J. Syst. Evol. Microbiol.">
        <title>The Global Catalogue of Microorganisms (GCM) 10K type strain sequencing project: providing services to taxonomists for standard genome sequencing and annotation.</title>
        <authorList>
            <consortium name="The Broad Institute Genomics Platform"/>
            <consortium name="The Broad Institute Genome Sequencing Center for Infectious Disease"/>
            <person name="Wu L."/>
            <person name="Ma J."/>
        </authorList>
    </citation>
    <scope>NUCLEOTIDE SEQUENCE [LARGE SCALE GENOMIC DNA]</scope>
    <source>
        <strain evidence="4">CGMCC 1.15180</strain>
    </source>
</reference>
<evidence type="ECO:0000313" key="4">
    <source>
        <dbReference type="Proteomes" id="UP001596139"/>
    </source>
</evidence>
<feature type="compositionally biased region" description="Basic and acidic residues" evidence="1">
    <location>
        <begin position="156"/>
        <end position="165"/>
    </location>
</feature>
<feature type="compositionally biased region" description="Pro residues" evidence="1">
    <location>
        <begin position="145"/>
        <end position="155"/>
    </location>
</feature>
<feature type="compositionally biased region" description="Basic residues" evidence="1">
    <location>
        <begin position="166"/>
        <end position="175"/>
    </location>
</feature>
<sequence length="230" mass="23978">MGGGSRNAGAASGEDDTGDLAVLAERLGAAVRAGAAATPEGEERAVAAFRAARDARDAQAPAPGTRLWGTRLWGARRPWRMGLPARAAFGALLASVMLGGVAMASIGALPGSTPDRPTPSPTAPGHAVPPSGRPTLPARPTVPLLRPPKPSPETPRTPEDPEKHDHHGKPKQKPKPGHEQKPEAKPEKPPKAPQHKEEPLKPRQGKGRDQGQKAAKLPHKAAKDSPKAKK</sequence>